<reference evidence="5 6" key="1">
    <citation type="journal article" date="2022" name="bioRxiv">
        <title>Genomics of Preaxostyla Flagellates Illuminates Evolutionary Transitions and the Path Towards Mitochondrial Loss.</title>
        <authorList>
            <person name="Novak L.V.F."/>
            <person name="Treitli S.C."/>
            <person name="Pyrih J."/>
            <person name="Halakuc P."/>
            <person name="Pipaliya S.V."/>
            <person name="Vacek V."/>
            <person name="Brzon O."/>
            <person name="Soukal P."/>
            <person name="Eme L."/>
            <person name="Dacks J.B."/>
            <person name="Karnkowska A."/>
            <person name="Elias M."/>
            <person name="Hampl V."/>
        </authorList>
    </citation>
    <scope>NUCLEOTIDE SEQUENCE [LARGE SCALE GENOMIC DNA]</scope>
    <source>
        <strain evidence="5">NAU3</strain>
        <tissue evidence="5">Gut</tissue>
    </source>
</reference>
<dbReference type="PANTHER" id="PTHR12718:SF2">
    <property type="entry name" value="SPLICEOSOME-ASSOCIATED PROTEIN CWC15 HOMOLOG"/>
    <property type="match status" value="1"/>
</dbReference>
<keyword evidence="6" id="KW-1185">Reference proteome</keyword>
<comment type="similarity">
    <text evidence="1">Belongs to the CWC15 family.</text>
</comment>
<evidence type="ECO:0000256" key="2">
    <source>
        <dbReference type="ARBA" id="ARBA00022664"/>
    </source>
</evidence>
<dbReference type="PANTHER" id="PTHR12718">
    <property type="entry name" value="CELL CYCLE CONTROL PROTEIN CWF15"/>
    <property type="match status" value="1"/>
</dbReference>
<keyword evidence="3" id="KW-0508">mRNA splicing</keyword>
<dbReference type="Proteomes" id="UP001281761">
    <property type="component" value="Unassembled WGS sequence"/>
</dbReference>
<dbReference type="Pfam" id="PF04889">
    <property type="entry name" value="Cwf_Cwc_15"/>
    <property type="match status" value="1"/>
</dbReference>
<proteinExistence type="inferred from homology"/>
<feature type="region of interest" description="Disordered" evidence="4">
    <location>
        <begin position="108"/>
        <end position="152"/>
    </location>
</feature>
<comment type="caution">
    <text evidence="5">The sequence shown here is derived from an EMBL/GenBank/DDBJ whole genome shotgun (WGS) entry which is preliminary data.</text>
</comment>
<feature type="compositionally biased region" description="Acidic residues" evidence="4">
    <location>
        <begin position="131"/>
        <end position="152"/>
    </location>
</feature>
<dbReference type="InterPro" id="IPR006973">
    <property type="entry name" value="Cwf_Cwc_15"/>
</dbReference>
<name>A0ABQ9X3U4_9EUKA</name>
<evidence type="ECO:0000256" key="4">
    <source>
        <dbReference type="SAM" id="MobiDB-lite"/>
    </source>
</evidence>
<evidence type="ECO:0000256" key="3">
    <source>
        <dbReference type="ARBA" id="ARBA00023187"/>
    </source>
</evidence>
<accession>A0ABQ9X3U4</accession>
<dbReference type="EMBL" id="JARBJD010000228">
    <property type="protein sequence ID" value="KAK2946463.1"/>
    <property type="molecule type" value="Genomic_DNA"/>
</dbReference>
<evidence type="ECO:0000313" key="5">
    <source>
        <dbReference type="EMBL" id="KAK2946463.1"/>
    </source>
</evidence>
<keyword evidence="2" id="KW-0507">mRNA processing</keyword>
<evidence type="ECO:0008006" key="7">
    <source>
        <dbReference type="Google" id="ProtNLM"/>
    </source>
</evidence>
<evidence type="ECO:0000256" key="1">
    <source>
        <dbReference type="ARBA" id="ARBA00006644"/>
    </source>
</evidence>
<gene>
    <name evidence="5" type="ORF">BLNAU_18628</name>
</gene>
<feature type="compositionally biased region" description="Basic residues" evidence="4">
    <location>
        <begin position="109"/>
        <end position="119"/>
    </location>
</feature>
<organism evidence="5 6">
    <name type="scientific">Blattamonas nauphoetae</name>
    <dbReference type="NCBI Taxonomy" id="2049346"/>
    <lineage>
        <taxon>Eukaryota</taxon>
        <taxon>Metamonada</taxon>
        <taxon>Preaxostyla</taxon>
        <taxon>Oxymonadida</taxon>
        <taxon>Blattamonas</taxon>
    </lineage>
</organism>
<protein>
    <recommendedName>
        <fullName evidence="7">Pre-mRNA-splicing factor CWC15</fullName>
    </recommendedName>
</protein>
<evidence type="ECO:0000313" key="6">
    <source>
        <dbReference type="Proteomes" id="UP001281761"/>
    </source>
</evidence>
<sequence length="247" mass="28143">MSGKATFRLRVGKAFTFPVASRQISVRDLPGHKQLKYRRPDSLPTPSESTERITQIPRQIDETVTAEEILQAADALNTNAVTETIEKQKRTESTKEFDDADEIPVHVQKAQRKHNKTHKQVTDTTVKLEGDEINNDSSSDSDSDSDSSSSDDFDEALLLAELERIKREKDESQRVLDTDARGNLTVTPGLFSSFTAESAQSFNARPRWNEDVVFRNQAAGEEKEKKRFINDTVRNDFHRKFLKRFLK</sequence>